<keyword evidence="3" id="KW-1185">Reference proteome</keyword>
<dbReference type="SUPFAM" id="SSF50156">
    <property type="entry name" value="PDZ domain-like"/>
    <property type="match status" value="1"/>
</dbReference>
<feature type="region of interest" description="Disordered" evidence="1">
    <location>
        <begin position="1"/>
        <end position="94"/>
    </location>
</feature>
<organism evidence="2 3">
    <name type="scientific">Urochloa decumbens</name>
    <dbReference type="NCBI Taxonomy" id="240449"/>
    <lineage>
        <taxon>Eukaryota</taxon>
        <taxon>Viridiplantae</taxon>
        <taxon>Streptophyta</taxon>
        <taxon>Embryophyta</taxon>
        <taxon>Tracheophyta</taxon>
        <taxon>Spermatophyta</taxon>
        <taxon>Magnoliopsida</taxon>
        <taxon>Liliopsida</taxon>
        <taxon>Poales</taxon>
        <taxon>Poaceae</taxon>
        <taxon>PACMAD clade</taxon>
        <taxon>Panicoideae</taxon>
        <taxon>Panicodae</taxon>
        <taxon>Paniceae</taxon>
        <taxon>Melinidinae</taxon>
        <taxon>Urochloa</taxon>
    </lineage>
</organism>
<dbReference type="Gene3D" id="2.40.10.120">
    <property type="match status" value="1"/>
</dbReference>
<reference evidence="2 3" key="2">
    <citation type="submission" date="2024-10" db="EMBL/GenBank/DDBJ databases">
        <authorList>
            <person name="Ryan C."/>
        </authorList>
    </citation>
    <scope>NUCLEOTIDE SEQUENCE [LARGE SCALE GENOMIC DNA]</scope>
</reference>
<dbReference type="InterPro" id="IPR036034">
    <property type="entry name" value="PDZ_sf"/>
</dbReference>
<gene>
    <name evidence="2" type="ORF">URODEC1_LOCUS77786</name>
</gene>
<dbReference type="EMBL" id="OZ075140">
    <property type="protein sequence ID" value="CAL5024912.1"/>
    <property type="molecule type" value="Genomic_DNA"/>
</dbReference>
<evidence type="ECO:0000256" key="1">
    <source>
        <dbReference type="SAM" id="MobiDB-lite"/>
    </source>
</evidence>
<dbReference type="Proteomes" id="UP001497457">
    <property type="component" value="Chromosome 30rd"/>
</dbReference>
<dbReference type="Gene3D" id="2.30.42.10">
    <property type="match status" value="1"/>
</dbReference>
<evidence type="ECO:0000313" key="2">
    <source>
        <dbReference type="EMBL" id="CAL5024912.1"/>
    </source>
</evidence>
<feature type="compositionally biased region" description="Low complexity" evidence="1">
    <location>
        <begin position="51"/>
        <end position="74"/>
    </location>
</feature>
<dbReference type="Pfam" id="PF13365">
    <property type="entry name" value="Trypsin_2"/>
    <property type="match status" value="1"/>
</dbReference>
<evidence type="ECO:0008006" key="4">
    <source>
        <dbReference type="Google" id="ProtNLM"/>
    </source>
</evidence>
<protein>
    <recommendedName>
        <fullName evidence="4">PDZ domain-containing protein</fullName>
    </recommendedName>
</protein>
<dbReference type="SUPFAM" id="SSF50494">
    <property type="entry name" value="Trypsin-like serine proteases"/>
    <property type="match status" value="1"/>
</dbReference>
<evidence type="ECO:0000313" key="3">
    <source>
        <dbReference type="Proteomes" id="UP001497457"/>
    </source>
</evidence>
<reference evidence="3" key="1">
    <citation type="submission" date="2024-06" db="EMBL/GenBank/DDBJ databases">
        <authorList>
            <person name="Ryan C."/>
        </authorList>
    </citation>
    <scope>NUCLEOTIDE SEQUENCE [LARGE SCALE GENOMIC DNA]</scope>
</reference>
<name>A0ABC9CRS7_9POAL</name>
<dbReference type="AlphaFoldDB" id="A0ABC9CRS7"/>
<accession>A0ABC9CRS7</accession>
<dbReference type="PANTHER" id="PTHR47389:SF5">
    <property type="entry name" value="OS09G0436700 PROTEIN"/>
    <property type="match status" value="1"/>
</dbReference>
<dbReference type="InterPro" id="IPR009003">
    <property type="entry name" value="Peptidase_S1_PA"/>
</dbReference>
<dbReference type="PANTHER" id="PTHR47389">
    <property type="entry name" value="OS09G0436400 PROTEIN"/>
    <property type="match status" value="1"/>
</dbReference>
<sequence>MATESGSPGPLADALETKSSADPGPVPTKRMKIEAAAEELVGRSNTGTEEAAQQRMTPAAAAVGDSSSASPAVPINAPPRLRFPPYPETGKRKDLRNWQDECKRIREIAAKDPRLKLPTRRKPKDQGTADAVLSSREKVVVRGVARSIVNISSTTHDGSKRSQCTGVIMGQQEFNGKQRTLIVTCSKIISSMGKLLDPIPKLSVGLPNKTILDGQFLFFDDRYDIALLEIDVDLPLQRPSIGSGPEYGQEVFILARDSGLSLRARHGEVLWLEESDFIDRSYQMFVNCEVPLAGNGGPVIDHDGNVTGMAFYSNPNAGVLSISTIMTCIEMWLKFSRIARPIHGLGVKTFEFLDVSLQEEISVDHGIDSGFIVHTVSYYSAAESLGILPGDVIVSFDDQHTLTLPQLEDYLLSLGWTFLNNSSSTVDLKLEVYDLMKQSKRSITLPVQFCDA</sequence>
<proteinExistence type="predicted"/>